<dbReference type="InterPro" id="IPR018060">
    <property type="entry name" value="HTH_AraC"/>
</dbReference>
<dbReference type="AlphaFoldDB" id="A0A0K8J628"/>
<dbReference type="InterPro" id="IPR011051">
    <property type="entry name" value="RmlC_Cupin_sf"/>
</dbReference>
<dbReference type="InterPro" id="IPR014710">
    <property type="entry name" value="RmlC-like_jellyroll"/>
</dbReference>
<dbReference type="SMART" id="SM00342">
    <property type="entry name" value="HTH_ARAC"/>
    <property type="match status" value="1"/>
</dbReference>
<sequence>MNSTLLDKLKTLKEEEKEILKGNNVINLNLYMSPSSNIVDSNKILGQNKLIYVQAHTRFIHFSKHGHNYVEFVYMCQGHTFHIVDDEVIELKAGELLFLSQSVMHEVFPADFEDIAVNFIILPEFFDYTLKMIGSEKSLLRNFIVGCHKKNNNHVSYLHYKVSDVLPIQNLVENLIWNILIEKQSKRSINQITMGLLFLQLMNFTDKLYVGKTNFEEELMIKLLSFIEENYKEGSLTDFANILHCDLHWLSRMIKKITGKTFTQLKQIKRLDQAAYLLTTTNLTVSDISYAVGYSNVGYFHRIFQKRFSTSPNNYRKCK</sequence>
<keyword evidence="3" id="KW-0804">Transcription</keyword>
<feature type="domain" description="HTH araC/xylS-type" evidence="4">
    <location>
        <begin position="221"/>
        <end position="318"/>
    </location>
</feature>
<evidence type="ECO:0000313" key="5">
    <source>
        <dbReference type="EMBL" id="CUH92788.1"/>
    </source>
</evidence>
<name>A0A0K8J628_9FIRM</name>
<dbReference type="PROSITE" id="PS01124">
    <property type="entry name" value="HTH_ARAC_FAMILY_2"/>
    <property type="match status" value="1"/>
</dbReference>
<evidence type="ECO:0000256" key="2">
    <source>
        <dbReference type="ARBA" id="ARBA00023125"/>
    </source>
</evidence>
<dbReference type="Pfam" id="PF02311">
    <property type="entry name" value="AraC_binding"/>
    <property type="match status" value="1"/>
</dbReference>
<gene>
    <name evidence="5" type="ORF">SD1D_1242</name>
</gene>
<dbReference type="InterPro" id="IPR018062">
    <property type="entry name" value="HTH_AraC-typ_CS"/>
</dbReference>
<keyword evidence="2" id="KW-0238">DNA-binding</keyword>
<evidence type="ECO:0000313" key="6">
    <source>
        <dbReference type="Proteomes" id="UP000196053"/>
    </source>
</evidence>
<dbReference type="Gene3D" id="2.60.120.10">
    <property type="entry name" value="Jelly Rolls"/>
    <property type="match status" value="1"/>
</dbReference>
<dbReference type="GO" id="GO:0003700">
    <property type="term" value="F:DNA-binding transcription factor activity"/>
    <property type="evidence" value="ECO:0007669"/>
    <property type="project" value="InterPro"/>
</dbReference>
<dbReference type="InterPro" id="IPR020449">
    <property type="entry name" value="Tscrpt_reg_AraC-type_HTH"/>
</dbReference>
<protein>
    <recommendedName>
        <fullName evidence="4">HTH araC/xylS-type domain-containing protein</fullName>
    </recommendedName>
</protein>
<dbReference type="SUPFAM" id="SSF46689">
    <property type="entry name" value="Homeodomain-like"/>
    <property type="match status" value="1"/>
</dbReference>
<evidence type="ECO:0000256" key="1">
    <source>
        <dbReference type="ARBA" id="ARBA00023015"/>
    </source>
</evidence>
<dbReference type="Pfam" id="PF12833">
    <property type="entry name" value="HTH_18"/>
    <property type="match status" value="1"/>
</dbReference>
<dbReference type="PRINTS" id="PR00032">
    <property type="entry name" value="HTHARAC"/>
</dbReference>
<dbReference type="PANTHER" id="PTHR43280">
    <property type="entry name" value="ARAC-FAMILY TRANSCRIPTIONAL REGULATOR"/>
    <property type="match status" value="1"/>
</dbReference>
<accession>A0A0K8J628</accession>
<dbReference type="GO" id="GO:0043565">
    <property type="term" value="F:sequence-specific DNA binding"/>
    <property type="evidence" value="ECO:0007669"/>
    <property type="project" value="InterPro"/>
</dbReference>
<dbReference type="EMBL" id="LN879430">
    <property type="protein sequence ID" value="CUH92788.1"/>
    <property type="molecule type" value="Genomic_DNA"/>
</dbReference>
<dbReference type="InterPro" id="IPR003313">
    <property type="entry name" value="AraC-bd"/>
</dbReference>
<dbReference type="Gene3D" id="1.10.10.60">
    <property type="entry name" value="Homeodomain-like"/>
    <property type="match status" value="2"/>
</dbReference>
<dbReference type="InterPro" id="IPR009057">
    <property type="entry name" value="Homeodomain-like_sf"/>
</dbReference>
<evidence type="ECO:0000256" key="3">
    <source>
        <dbReference type="ARBA" id="ARBA00023163"/>
    </source>
</evidence>
<keyword evidence="1" id="KW-0805">Transcription regulation</keyword>
<dbReference type="SUPFAM" id="SSF51182">
    <property type="entry name" value="RmlC-like cupins"/>
    <property type="match status" value="1"/>
</dbReference>
<proteinExistence type="predicted"/>
<dbReference type="PANTHER" id="PTHR43280:SF2">
    <property type="entry name" value="HTH-TYPE TRANSCRIPTIONAL REGULATOR EXSA"/>
    <property type="match status" value="1"/>
</dbReference>
<dbReference type="RefSeq" id="WP_058258127.1">
    <property type="nucleotide sequence ID" value="NZ_LN879430.1"/>
</dbReference>
<dbReference type="PROSITE" id="PS00041">
    <property type="entry name" value="HTH_ARAC_FAMILY_1"/>
    <property type="match status" value="1"/>
</dbReference>
<evidence type="ECO:0000259" key="4">
    <source>
        <dbReference type="PROSITE" id="PS01124"/>
    </source>
</evidence>
<dbReference type="OrthoDB" id="9816335at2"/>
<keyword evidence="6" id="KW-1185">Reference proteome</keyword>
<dbReference type="Proteomes" id="UP000196053">
    <property type="component" value="Chromosome I"/>
</dbReference>
<organism evidence="5 6">
    <name type="scientific">Herbinix luporum</name>
    <dbReference type="NCBI Taxonomy" id="1679721"/>
    <lineage>
        <taxon>Bacteria</taxon>
        <taxon>Bacillati</taxon>
        <taxon>Bacillota</taxon>
        <taxon>Clostridia</taxon>
        <taxon>Lachnospirales</taxon>
        <taxon>Lachnospiraceae</taxon>
        <taxon>Herbinix</taxon>
    </lineage>
</organism>
<dbReference type="KEGG" id="hsd:SD1D_1242"/>
<reference evidence="6" key="1">
    <citation type="submission" date="2015-09" db="EMBL/GenBank/DDBJ databases">
        <authorList>
            <person name="Wibberg D."/>
        </authorList>
    </citation>
    <scope>NUCLEOTIDE SEQUENCE [LARGE SCALE GENOMIC DNA]</scope>
    <source>
        <strain evidence="6">SD1D</strain>
    </source>
</reference>